<protein>
    <recommendedName>
        <fullName evidence="3">DOD-type homing endonuclease domain-containing protein</fullName>
    </recommendedName>
</protein>
<dbReference type="SUPFAM" id="SSF89550">
    <property type="entry name" value="PHP domain-like"/>
    <property type="match status" value="1"/>
</dbReference>
<dbReference type="GO" id="GO:0016539">
    <property type="term" value="P:intein-mediated protein splicing"/>
    <property type="evidence" value="ECO:0007669"/>
    <property type="project" value="InterPro"/>
</dbReference>
<proteinExistence type="predicted"/>
<keyword evidence="2" id="KW-0651">Protein splicing</keyword>
<dbReference type="InterPro" id="IPR003587">
    <property type="entry name" value="Hint_dom_N"/>
</dbReference>
<dbReference type="PROSITE" id="PS50817">
    <property type="entry name" value="INTEIN_N_TER"/>
    <property type="match status" value="1"/>
</dbReference>
<evidence type="ECO:0000313" key="4">
    <source>
        <dbReference type="EMBL" id="PIP23739.1"/>
    </source>
</evidence>
<dbReference type="InterPro" id="IPR036844">
    <property type="entry name" value="Hint_dom_sf"/>
</dbReference>
<keyword evidence="1" id="KW-0068">Autocatalytic cleavage</keyword>
<evidence type="ECO:0000256" key="1">
    <source>
        <dbReference type="ARBA" id="ARBA00022813"/>
    </source>
</evidence>
<dbReference type="Pfam" id="PF14528">
    <property type="entry name" value="LAGLIDADG_3"/>
    <property type="match status" value="2"/>
</dbReference>
<dbReference type="PANTHER" id="PTHR40084:SF1">
    <property type="entry name" value="PHOSPHOTRANSFERASE"/>
    <property type="match status" value="1"/>
</dbReference>
<gene>
    <name evidence="4" type="ORF">COX36_01670</name>
</gene>
<sequence>MKFFADFHIHSKYSRATSKDMDLESLDKWAKIKGIKVLGTGDFTHFSWFKNLKEKLIPAEPGLFKLKNTDSETRFILTTEISCIYTKGGKVRKIHIITFAPSFEVVEKINVQLGWIGNLKSDGRPILGLDAKELAKIVLNSSENCLVVPAHLYTPWFSLFGSRSGFDSIEECFEDYSKYIYAGETGLSCYDEKTEILTNNGWKKFSEVNYGDKICTLNAKTNQIEFQKLIGKFAYKYKGKMYKLRTKRVDLLVTPNHKLFVKPGDVRNSKPFFLKETQYLFSKSKQFKKDGIWTGKNKKYFTLPSVKIKHRNQYYKGFRNKKEKLIPMRSWLKFFGFWIAEGCTSEGKNGDYNVFLSSQNKELLSEMKKLLENFGYNVYREDGKKIRVRDYQLLCYLKQFGKSHDKFIPPEIKSLSKELLEILFKHYLKGDGHIYGRTRKGLLASTSSVRLRDDLQEIALKIGISAYYKLDKKKGTIFRSPTYNYKRVYKQKHDTWKIYFIRRNKHAVLPSTIKRFNYIESWVDFNGKVFSVAVPNQIIYVRRNGIPVWCGNSDPPMSWRNSALDRITLISNSDSHSPQKVGREANVFDLEDLSYQSITEAIKNKDPKRFLYTIEFFPEEGKYHYDGHRNCNISLSPEESKKYNNLCPVCGKPLTIGVLNRVEELADRPNNFKLEGAIPYKSLIPLEEIIADSLGLTVSAKQVEEEYKNLIKQFGNEFNILLDVPRQELETLSHNEVAEGIIRTREGKVFISPGYDGVYGKVRIFNQGEQRIVSKQKTLF</sequence>
<dbReference type="InterPro" id="IPR027434">
    <property type="entry name" value="Homing_endonucl"/>
</dbReference>
<dbReference type="SUPFAM" id="SSF51294">
    <property type="entry name" value="Hedgehog/intein (Hint) domain"/>
    <property type="match status" value="1"/>
</dbReference>
<comment type="caution">
    <text evidence="4">The sequence shown here is derived from an EMBL/GenBank/DDBJ whole genome shotgun (WGS) entry which is preliminary data.</text>
</comment>
<reference evidence="4 5" key="1">
    <citation type="submission" date="2017-09" db="EMBL/GenBank/DDBJ databases">
        <title>Depth-based differentiation of microbial function through sediment-hosted aquifers and enrichment of novel symbionts in the deep terrestrial subsurface.</title>
        <authorList>
            <person name="Probst A.J."/>
            <person name="Ladd B."/>
            <person name="Jarett J.K."/>
            <person name="Geller-Mcgrath D.E."/>
            <person name="Sieber C.M."/>
            <person name="Emerson J.B."/>
            <person name="Anantharaman K."/>
            <person name="Thomas B.C."/>
            <person name="Malmstrom R."/>
            <person name="Stieglmeier M."/>
            <person name="Klingl A."/>
            <person name="Woyke T."/>
            <person name="Ryan C.M."/>
            <person name="Banfield J.F."/>
        </authorList>
    </citation>
    <scope>NUCLEOTIDE SEQUENCE [LARGE SCALE GENOMIC DNA]</scope>
    <source>
        <strain evidence="4">CG23_combo_of_CG06-09_8_20_14_all_38_19</strain>
    </source>
</reference>
<dbReference type="InterPro" id="IPR006141">
    <property type="entry name" value="Intein_N"/>
</dbReference>
<dbReference type="SMART" id="SM00306">
    <property type="entry name" value="HintN"/>
    <property type="match status" value="1"/>
</dbReference>
<dbReference type="PRINTS" id="PR00379">
    <property type="entry name" value="INTEIN"/>
</dbReference>
<dbReference type="Gene3D" id="3.10.28.10">
    <property type="entry name" value="Homing endonucleases"/>
    <property type="match status" value="1"/>
</dbReference>
<dbReference type="CDD" id="cd19067">
    <property type="entry name" value="PfuEndoQ-like"/>
    <property type="match status" value="2"/>
</dbReference>
<dbReference type="Gene3D" id="2.170.16.10">
    <property type="entry name" value="Hedgehog/Intein (Hint) domain"/>
    <property type="match status" value="1"/>
</dbReference>
<organism evidence="4 5">
    <name type="scientific">Candidatus Nealsonbacteria bacterium CG23_combo_of_CG06-09_8_20_14_all_38_19</name>
    <dbReference type="NCBI Taxonomy" id="1974721"/>
    <lineage>
        <taxon>Bacteria</taxon>
        <taxon>Candidatus Nealsoniibacteriota</taxon>
    </lineage>
</organism>
<feature type="domain" description="DOD-type homing endonuclease" evidence="3">
    <location>
        <begin position="334"/>
        <end position="464"/>
    </location>
</feature>
<dbReference type="PANTHER" id="PTHR40084">
    <property type="entry name" value="PHOSPHOHYDROLASE, PHP FAMILY"/>
    <property type="match status" value="1"/>
</dbReference>
<dbReference type="Proteomes" id="UP000230273">
    <property type="component" value="Unassembled WGS sequence"/>
</dbReference>
<dbReference type="SUPFAM" id="SSF55608">
    <property type="entry name" value="Homing endonucleases"/>
    <property type="match status" value="2"/>
</dbReference>
<dbReference type="InterPro" id="IPR004860">
    <property type="entry name" value="LAGLIDADG_dom"/>
</dbReference>
<evidence type="ECO:0000259" key="3">
    <source>
        <dbReference type="PROSITE" id="PS50819"/>
    </source>
</evidence>
<dbReference type="InterPro" id="IPR016195">
    <property type="entry name" value="Pol/histidinol_Pase-like"/>
</dbReference>
<dbReference type="InterPro" id="IPR004042">
    <property type="entry name" value="Intein_endonuc_central"/>
</dbReference>
<dbReference type="AlphaFoldDB" id="A0A2G9YX27"/>
<evidence type="ECO:0000256" key="2">
    <source>
        <dbReference type="ARBA" id="ARBA00023000"/>
    </source>
</evidence>
<dbReference type="EMBL" id="PCRP01000026">
    <property type="protein sequence ID" value="PIP23739.1"/>
    <property type="molecule type" value="Genomic_DNA"/>
</dbReference>
<name>A0A2G9YX27_9BACT</name>
<dbReference type="InterPro" id="IPR006142">
    <property type="entry name" value="INTEIN"/>
</dbReference>
<dbReference type="GO" id="GO:0004519">
    <property type="term" value="F:endonuclease activity"/>
    <property type="evidence" value="ECO:0007669"/>
    <property type="project" value="InterPro"/>
</dbReference>
<dbReference type="PROSITE" id="PS50819">
    <property type="entry name" value="INTEIN_ENDONUCLEASE"/>
    <property type="match status" value="1"/>
</dbReference>
<evidence type="ECO:0000313" key="5">
    <source>
        <dbReference type="Proteomes" id="UP000230273"/>
    </source>
</evidence>
<accession>A0A2G9YX27</accession>